<reference evidence="2 3" key="1">
    <citation type="submission" date="2016-12" db="EMBL/GenBank/DDBJ databases">
        <title>The genomes of Aspergillus section Nigri reveals drivers in fungal speciation.</title>
        <authorList>
            <consortium name="DOE Joint Genome Institute"/>
            <person name="Vesth T.C."/>
            <person name="Nybo J."/>
            <person name="Theobald S."/>
            <person name="Brandl J."/>
            <person name="Frisvad J.C."/>
            <person name="Nielsen K.F."/>
            <person name="Lyhne E.K."/>
            <person name="Kogle M.E."/>
            <person name="Kuo A."/>
            <person name="Riley R."/>
            <person name="Clum A."/>
            <person name="Nolan M."/>
            <person name="Lipzen A."/>
            <person name="Salamov A."/>
            <person name="Henrissat B."/>
            <person name="Wiebenga A."/>
            <person name="De Vries R.P."/>
            <person name="Grigoriev I.V."/>
            <person name="Mortensen U.H."/>
            <person name="Andersen M.R."/>
            <person name="Baker S.E."/>
        </authorList>
    </citation>
    <scope>NUCLEOTIDE SEQUENCE [LARGE SCALE GENOMIC DNA]</scope>
    <source>
        <strain evidence="2 3">CBS 117.55</strain>
    </source>
</reference>
<feature type="signal peptide" evidence="1">
    <location>
        <begin position="1"/>
        <end position="16"/>
    </location>
</feature>
<dbReference type="AlphaFoldDB" id="A0A317WIB4"/>
<dbReference type="VEuPathDB" id="FungiDB:BO70DRAFT_360848"/>
<gene>
    <name evidence="2" type="ORF">BO70DRAFT_360848</name>
</gene>
<dbReference type="EMBL" id="MSFL01000008">
    <property type="protein sequence ID" value="PWY86039.1"/>
    <property type="molecule type" value="Genomic_DNA"/>
</dbReference>
<name>A0A317WIB4_9EURO</name>
<proteinExistence type="predicted"/>
<organism evidence="2 3">
    <name type="scientific">Aspergillus heteromorphus CBS 117.55</name>
    <dbReference type="NCBI Taxonomy" id="1448321"/>
    <lineage>
        <taxon>Eukaryota</taxon>
        <taxon>Fungi</taxon>
        <taxon>Dikarya</taxon>
        <taxon>Ascomycota</taxon>
        <taxon>Pezizomycotina</taxon>
        <taxon>Eurotiomycetes</taxon>
        <taxon>Eurotiomycetidae</taxon>
        <taxon>Eurotiales</taxon>
        <taxon>Aspergillaceae</taxon>
        <taxon>Aspergillus</taxon>
        <taxon>Aspergillus subgen. Circumdati</taxon>
    </lineage>
</organism>
<dbReference type="Proteomes" id="UP000247233">
    <property type="component" value="Unassembled WGS sequence"/>
</dbReference>
<evidence type="ECO:0000313" key="2">
    <source>
        <dbReference type="EMBL" id="PWY86039.1"/>
    </source>
</evidence>
<evidence type="ECO:0008006" key="4">
    <source>
        <dbReference type="Google" id="ProtNLM"/>
    </source>
</evidence>
<keyword evidence="1" id="KW-0732">Signal</keyword>
<evidence type="ECO:0000256" key="1">
    <source>
        <dbReference type="SAM" id="SignalP"/>
    </source>
</evidence>
<accession>A0A317WIB4</accession>
<sequence>MMVGVVCLLDSAVCVCVTLFLGFAGNRSGSEVRDDGLGWVGWDTTYNCLPACWLASLMHDA</sequence>
<dbReference type="GeneID" id="37065128"/>
<comment type="caution">
    <text evidence="2">The sequence shown here is derived from an EMBL/GenBank/DDBJ whole genome shotgun (WGS) entry which is preliminary data.</text>
</comment>
<dbReference type="RefSeq" id="XP_025400591.1">
    <property type="nucleotide sequence ID" value="XM_025542891.1"/>
</dbReference>
<feature type="chain" id="PRO_5016381098" description="Secreted protein" evidence="1">
    <location>
        <begin position="17"/>
        <end position="61"/>
    </location>
</feature>
<evidence type="ECO:0000313" key="3">
    <source>
        <dbReference type="Proteomes" id="UP000247233"/>
    </source>
</evidence>
<keyword evidence="3" id="KW-1185">Reference proteome</keyword>
<protein>
    <recommendedName>
        <fullName evidence="4">Secreted protein</fullName>
    </recommendedName>
</protein>